<sequence>MEYALGGRETLDSGLRSFLMLAALDVADHTQAPLLDAVHHYVRWARRLRRHRRHRRTQGELFDELRRIEVLDVSRRYVALVLFARHLLPVSMRRDPIGDDSALVWLYGLRAAWLWCEAGGGRSPFGFVPRALIAAVHALLGLNTLDRQG</sequence>
<evidence type="ECO:0000313" key="1">
    <source>
        <dbReference type="EMBL" id="AOU98929.1"/>
    </source>
</evidence>
<gene>
    <name evidence="1" type="ORF">BI364_14055</name>
</gene>
<proteinExistence type="predicted"/>
<dbReference type="Proteomes" id="UP000095401">
    <property type="component" value="Chromosome"/>
</dbReference>
<keyword evidence="2" id="KW-1185">Reference proteome</keyword>
<name>A0A1D8IR10_9GAMM</name>
<dbReference type="KEGG" id="aprs:BI364_14055"/>
<protein>
    <submittedName>
        <fullName evidence="1">Uncharacterized protein</fullName>
    </submittedName>
</protein>
<accession>A0A1D8IR10</accession>
<reference evidence="2" key="1">
    <citation type="submission" date="2016-09" db="EMBL/GenBank/DDBJ databases">
        <title>Acidihalobacter prosperus F5.</title>
        <authorList>
            <person name="Khaleque H.N."/>
            <person name="Ramsay J.P."/>
            <person name="Kaksonen A.H."/>
            <person name="Boxall N.J."/>
            <person name="Watkin E.L.J."/>
        </authorList>
    </citation>
    <scope>NUCLEOTIDE SEQUENCE [LARGE SCALE GENOMIC DNA]</scope>
    <source>
        <strain evidence="2">F5</strain>
    </source>
</reference>
<organism evidence="1 2">
    <name type="scientific">Acidihalobacter yilgarnensis</name>
    <dbReference type="NCBI Taxonomy" id="2819280"/>
    <lineage>
        <taxon>Bacteria</taxon>
        <taxon>Pseudomonadati</taxon>
        <taxon>Pseudomonadota</taxon>
        <taxon>Gammaproteobacteria</taxon>
        <taxon>Chromatiales</taxon>
        <taxon>Ectothiorhodospiraceae</taxon>
        <taxon>Acidihalobacter</taxon>
    </lineage>
</organism>
<evidence type="ECO:0000313" key="2">
    <source>
        <dbReference type="Proteomes" id="UP000095401"/>
    </source>
</evidence>
<dbReference type="EMBL" id="CP017415">
    <property type="protein sequence ID" value="AOU98929.1"/>
    <property type="molecule type" value="Genomic_DNA"/>
</dbReference>
<dbReference type="AlphaFoldDB" id="A0A1D8IR10"/>